<organism evidence="2 3">
    <name type="scientific">Muraenolepis orangiensis</name>
    <name type="common">Patagonian moray cod</name>
    <dbReference type="NCBI Taxonomy" id="630683"/>
    <lineage>
        <taxon>Eukaryota</taxon>
        <taxon>Metazoa</taxon>
        <taxon>Chordata</taxon>
        <taxon>Craniata</taxon>
        <taxon>Vertebrata</taxon>
        <taxon>Euteleostomi</taxon>
        <taxon>Actinopterygii</taxon>
        <taxon>Neopterygii</taxon>
        <taxon>Teleostei</taxon>
        <taxon>Neoteleostei</taxon>
        <taxon>Acanthomorphata</taxon>
        <taxon>Zeiogadaria</taxon>
        <taxon>Gadariae</taxon>
        <taxon>Gadiformes</taxon>
        <taxon>Muraenolepidoidei</taxon>
        <taxon>Muraenolepididae</taxon>
        <taxon>Muraenolepis</taxon>
    </lineage>
</organism>
<dbReference type="EMBL" id="JANIIK010000112">
    <property type="protein sequence ID" value="KAJ3593194.1"/>
    <property type="molecule type" value="Genomic_DNA"/>
</dbReference>
<dbReference type="AlphaFoldDB" id="A0A9Q0DPH3"/>
<dbReference type="Proteomes" id="UP001148018">
    <property type="component" value="Unassembled WGS sequence"/>
</dbReference>
<evidence type="ECO:0000313" key="2">
    <source>
        <dbReference type="EMBL" id="KAJ3593194.1"/>
    </source>
</evidence>
<sequence>MRSLLIQTPAEAAGDRIRTGPGQLGYDLTAVPWVHLYKTHTTKMAGAPGFLLRLASEVSRVRDAISHKEKTRTPGNAPVPGERSGPPPTQIPVTMSEKRLQTTATQSPTGISRRRRRQTDSPSSKAISVSVAVRPLRGQHMWTRLMGPVMSPFFIINLQGHASC</sequence>
<protein>
    <submittedName>
        <fullName evidence="2">Uncharacterized protein</fullName>
    </submittedName>
</protein>
<reference evidence="2" key="1">
    <citation type="submission" date="2022-07" db="EMBL/GenBank/DDBJ databases">
        <title>Chromosome-level genome of Muraenolepis orangiensis.</title>
        <authorList>
            <person name="Kim J."/>
        </authorList>
    </citation>
    <scope>NUCLEOTIDE SEQUENCE</scope>
    <source>
        <strain evidence="2">KU_S4_2022</strain>
        <tissue evidence="2">Muscle</tissue>
    </source>
</reference>
<evidence type="ECO:0000256" key="1">
    <source>
        <dbReference type="SAM" id="MobiDB-lite"/>
    </source>
</evidence>
<feature type="compositionally biased region" description="Polar residues" evidence="1">
    <location>
        <begin position="101"/>
        <end position="110"/>
    </location>
</feature>
<name>A0A9Q0DPH3_9TELE</name>
<gene>
    <name evidence="2" type="ORF">NHX12_005530</name>
</gene>
<proteinExistence type="predicted"/>
<feature type="region of interest" description="Disordered" evidence="1">
    <location>
        <begin position="64"/>
        <end position="127"/>
    </location>
</feature>
<comment type="caution">
    <text evidence="2">The sequence shown here is derived from an EMBL/GenBank/DDBJ whole genome shotgun (WGS) entry which is preliminary data.</text>
</comment>
<accession>A0A9Q0DPH3</accession>
<evidence type="ECO:0000313" key="3">
    <source>
        <dbReference type="Proteomes" id="UP001148018"/>
    </source>
</evidence>
<keyword evidence="3" id="KW-1185">Reference proteome</keyword>